<keyword evidence="3" id="KW-1185">Reference proteome</keyword>
<reference evidence="2 3" key="1">
    <citation type="journal article" date="2019" name="Nat. Ecol. Evol.">
        <title>Megaphylogeny resolves global patterns of mushroom evolution.</title>
        <authorList>
            <person name="Varga T."/>
            <person name="Krizsan K."/>
            <person name="Foldi C."/>
            <person name="Dima B."/>
            <person name="Sanchez-Garcia M."/>
            <person name="Sanchez-Ramirez S."/>
            <person name="Szollosi G.J."/>
            <person name="Szarkandi J.G."/>
            <person name="Papp V."/>
            <person name="Albert L."/>
            <person name="Andreopoulos W."/>
            <person name="Angelini C."/>
            <person name="Antonin V."/>
            <person name="Barry K.W."/>
            <person name="Bougher N.L."/>
            <person name="Buchanan P."/>
            <person name="Buyck B."/>
            <person name="Bense V."/>
            <person name="Catcheside P."/>
            <person name="Chovatia M."/>
            <person name="Cooper J."/>
            <person name="Damon W."/>
            <person name="Desjardin D."/>
            <person name="Finy P."/>
            <person name="Geml J."/>
            <person name="Haridas S."/>
            <person name="Hughes K."/>
            <person name="Justo A."/>
            <person name="Karasinski D."/>
            <person name="Kautmanova I."/>
            <person name="Kiss B."/>
            <person name="Kocsube S."/>
            <person name="Kotiranta H."/>
            <person name="LaButti K.M."/>
            <person name="Lechner B.E."/>
            <person name="Liimatainen K."/>
            <person name="Lipzen A."/>
            <person name="Lukacs Z."/>
            <person name="Mihaltcheva S."/>
            <person name="Morgado L.N."/>
            <person name="Niskanen T."/>
            <person name="Noordeloos M.E."/>
            <person name="Ohm R.A."/>
            <person name="Ortiz-Santana B."/>
            <person name="Ovrebo C."/>
            <person name="Racz N."/>
            <person name="Riley R."/>
            <person name="Savchenko A."/>
            <person name="Shiryaev A."/>
            <person name="Soop K."/>
            <person name="Spirin V."/>
            <person name="Szebenyi C."/>
            <person name="Tomsovsky M."/>
            <person name="Tulloss R.E."/>
            <person name="Uehling J."/>
            <person name="Grigoriev I.V."/>
            <person name="Vagvolgyi C."/>
            <person name="Papp T."/>
            <person name="Martin F.M."/>
            <person name="Miettinen O."/>
            <person name="Hibbett D.S."/>
            <person name="Nagy L.G."/>
        </authorList>
    </citation>
    <scope>NUCLEOTIDE SEQUENCE [LARGE SCALE GENOMIC DNA]</scope>
    <source>
        <strain evidence="2 3">HHB13444</strain>
    </source>
</reference>
<proteinExistence type="predicted"/>
<protein>
    <submittedName>
        <fullName evidence="2">Uncharacterized protein</fullName>
    </submittedName>
</protein>
<organism evidence="2 3">
    <name type="scientific">Polyporus arcularius HHB13444</name>
    <dbReference type="NCBI Taxonomy" id="1314778"/>
    <lineage>
        <taxon>Eukaryota</taxon>
        <taxon>Fungi</taxon>
        <taxon>Dikarya</taxon>
        <taxon>Basidiomycota</taxon>
        <taxon>Agaricomycotina</taxon>
        <taxon>Agaricomycetes</taxon>
        <taxon>Polyporales</taxon>
        <taxon>Polyporaceae</taxon>
        <taxon>Polyporus</taxon>
    </lineage>
</organism>
<dbReference type="Proteomes" id="UP000308197">
    <property type="component" value="Unassembled WGS sequence"/>
</dbReference>
<evidence type="ECO:0000313" key="2">
    <source>
        <dbReference type="EMBL" id="TFK78443.1"/>
    </source>
</evidence>
<feature type="compositionally biased region" description="Acidic residues" evidence="1">
    <location>
        <begin position="148"/>
        <end position="157"/>
    </location>
</feature>
<evidence type="ECO:0000313" key="3">
    <source>
        <dbReference type="Proteomes" id="UP000308197"/>
    </source>
</evidence>
<dbReference type="AlphaFoldDB" id="A0A5C3NYB9"/>
<gene>
    <name evidence="2" type="ORF">K466DRAFT_606979</name>
</gene>
<accession>A0A5C3NYB9</accession>
<dbReference type="InParanoid" id="A0A5C3NYB9"/>
<evidence type="ECO:0000256" key="1">
    <source>
        <dbReference type="SAM" id="MobiDB-lite"/>
    </source>
</evidence>
<name>A0A5C3NYB9_9APHY</name>
<dbReference type="EMBL" id="ML212531">
    <property type="protein sequence ID" value="TFK78443.1"/>
    <property type="molecule type" value="Genomic_DNA"/>
</dbReference>
<sequence>MSEATHQALLEDIRMCEHEVLQYDATQRVLATWLWPAKSDGDPVPPNELRLSRVTHDFLGPCCLCPRFFRDMGTFVESSILIAPCGAFSGEYVASCAQGRCGYVALLDRVFPNHDLEMIRVFARKDDEARPRPVYHHSEDIDNAFNGEDTDDESEPGSDDRLQAGHRGLKRRHDEAFESDSACTEGPRTKKLLVQRTCSDIELPQLSKVAPGGRPLCRPITYTRSLKKLDSRLSPGVTKAEFKQVFVECQECESITTRRAFVNHECGVTAAK</sequence>
<feature type="region of interest" description="Disordered" evidence="1">
    <location>
        <begin position="132"/>
        <end position="172"/>
    </location>
</feature>